<dbReference type="STRING" id="1415657.FNIIJ_151"/>
<gene>
    <name evidence="5 7" type="primary">rpsU</name>
    <name evidence="7" type="ORF">FNIIJ_151</name>
</gene>
<protein>
    <recommendedName>
        <fullName evidence="4 5">Small ribosomal subunit protein bS21</fullName>
    </recommendedName>
</protein>
<dbReference type="Proteomes" id="UP000027148">
    <property type="component" value="Chromosome"/>
</dbReference>
<evidence type="ECO:0000256" key="3">
    <source>
        <dbReference type="ARBA" id="ARBA00023274"/>
    </source>
</evidence>
<dbReference type="Pfam" id="PF01165">
    <property type="entry name" value="Ribosomal_S21"/>
    <property type="match status" value="1"/>
</dbReference>
<proteinExistence type="inferred from homology"/>
<keyword evidence="8" id="KW-1185">Reference proteome</keyword>
<dbReference type="Gene3D" id="1.20.5.1150">
    <property type="entry name" value="Ribosomal protein S8"/>
    <property type="match status" value="1"/>
</dbReference>
<sequence length="64" mass="7771">MIKIKDGESIEKAIKRYKRKCEKIRLLKEFRKIQFYVKPSIKKREAFLKAYYKQCLISKKDNSA</sequence>
<evidence type="ECO:0000256" key="6">
    <source>
        <dbReference type="RuleBase" id="RU000667"/>
    </source>
</evidence>
<dbReference type="HOGENOM" id="CLU_159258_2_1_10"/>
<dbReference type="EMBL" id="CP006873">
    <property type="protein sequence ID" value="AID37434.1"/>
    <property type="molecule type" value="Genomic_DNA"/>
</dbReference>
<dbReference type="InterPro" id="IPR038380">
    <property type="entry name" value="Ribosomal_bS21_sf"/>
</dbReference>
<dbReference type="GO" id="GO:0005840">
    <property type="term" value="C:ribosome"/>
    <property type="evidence" value="ECO:0007669"/>
    <property type="project" value="UniProtKB-KW"/>
</dbReference>
<dbReference type="GO" id="GO:0003735">
    <property type="term" value="F:structural constituent of ribosome"/>
    <property type="evidence" value="ECO:0007669"/>
    <property type="project" value="InterPro"/>
</dbReference>
<dbReference type="RefSeq" id="WP_233485132.1">
    <property type="nucleotide sequence ID" value="NZ_CP006873.1"/>
</dbReference>
<evidence type="ECO:0000256" key="4">
    <source>
        <dbReference type="ARBA" id="ARBA00035135"/>
    </source>
</evidence>
<evidence type="ECO:0000256" key="5">
    <source>
        <dbReference type="HAMAP-Rule" id="MF_00358"/>
    </source>
</evidence>
<comment type="similarity">
    <text evidence="1 5 6">Belongs to the bacterial ribosomal protein bS21 family.</text>
</comment>
<dbReference type="AlphaFoldDB" id="A0A068DSR4"/>
<evidence type="ECO:0000313" key="8">
    <source>
        <dbReference type="Proteomes" id="UP000027148"/>
    </source>
</evidence>
<dbReference type="InterPro" id="IPR001911">
    <property type="entry name" value="Ribosomal_bS21"/>
</dbReference>
<accession>A0A068DSR4</accession>
<evidence type="ECO:0000256" key="1">
    <source>
        <dbReference type="ARBA" id="ARBA00006640"/>
    </source>
</evidence>
<keyword evidence="2 5" id="KW-0689">Ribosomal protein</keyword>
<dbReference type="NCBIfam" id="TIGR00030">
    <property type="entry name" value="S21p"/>
    <property type="match status" value="1"/>
</dbReference>
<organism evidence="7 8">
    <name type="scientific">Candidatus Walczuchella monophlebidarum</name>
    <dbReference type="NCBI Taxonomy" id="1415657"/>
    <lineage>
        <taxon>Bacteria</taxon>
        <taxon>Pseudomonadati</taxon>
        <taxon>Bacteroidota</taxon>
        <taxon>Flavobacteriia</taxon>
        <taxon>Flavobacteriales</taxon>
        <taxon>Candidatus Walczuchella</taxon>
    </lineage>
</organism>
<dbReference type="KEGG" id="elv:FNIIJ_151"/>
<dbReference type="HAMAP" id="MF_00358">
    <property type="entry name" value="Ribosomal_bS21"/>
    <property type="match status" value="1"/>
</dbReference>
<name>A0A068DSR4_9FLAO</name>
<keyword evidence="3 5" id="KW-0687">Ribonucleoprotein</keyword>
<evidence type="ECO:0000256" key="2">
    <source>
        <dbReference type="ARBA" id="ARBA00022980"/>
    </source>
</evidence>
<evidence type="ECO:0000313" key="7">
    <source>
        <dbReference type="EMBL" id="AID37434.1"/>
    </source>
</evidence>
<dbReference type="GO" id="GO:0006412">
    <property type="term" value="P:translation"/>
    <property type="evidence" value="ECO:0007669"/>
    <property type="project" value="UniProtKB-UniRule"/>
</dbReference>
<dbReference type="GO" id="GO:1990904">
    <property type="term" value="C:ribonucleoprotein complex"/>
    <property type="evidence" value="ECO:0007669"/>
    <property type="project" value="UniProtKB-KW"/>
</dbReference>
<reference evidence="7 8" key="1">
    <citation type="journal article" date="2014" name="Genome Biol. Evol.">
        <title>Genome sequence of "Candidatus Walczuchella monophlebidarum" the flavobacterial endosymbiont of Llaveia axin axin (Hemiptera: Coccoidea: Monophlebidae).</title>
        <authorList>
            <person name="Rosas-Perez T."/>
            <person name="Rosenblueth M."/>
            <person name="Rincon-Rosales R."/>
            <person name="Mora J."/>
            <person name="Martinez-Romero E."/>
        </authorList>
    </citation>
    <scope>NUCLEOTIDE SEQUENCE [LARGE SCALE GENOMIC DNA]</scope>
    <source>
        <strain evidence="7">FNIIJ</strain>
    </source>
</reference>
<dbReference type="PRINTS" id="PR00976">
    <property type="entry name" value="RIBOSOMALS21"/>
</dbReference>